<evidence type="ECO:0000313" key="11">
    <source>
        <dbReference type="Proteomes" id="UP000029629"/>
    </source>
</evidence>
<evidence type="ECO:0000256" key="5">
    <source>
        <dbReference type="ARBA" id="ARBA00022692"/>
    </source>
</evidence>
<dbReference type="AlphaFoldDB" id="A0A096AHA1"/>
<dbReference type="InterPro" id="IPR000515">
    <property type="entry name" value="MetI-like"/>
</dbReference>
<feature type="transmembrane region" description="Helical" evidence="8">
    <location>
        <begin position="20"/>
        <end position="42"/>
    </location>
</feature>
<sequence length="219" mass="23814">MNFQRVDWSLILEATLDTLVMTGWSLLFTVIIGLPLGIYLFLCSERQLLANKPVYQLLSLVVNVLRSVPFLILLIILIPFTRFVMGTALGVPGSIPPLVVGAAPFFARLVENVLRELDPGISEACKAMGATPRQTVFYALLPEATTGIISAVVVTAITLIGYTAMSGVVGGGGLGDIAIRYGYQRYQVEVMLITVVILVVLVQVIQMFGDRLVAKMNRK</sequence>
<organism evidence="10 11">
    <name type="scientific">Oligella urethralis DNF00040</name>
    <dbReference type="NCBI Taxonomy" id="1401065"/>
    <lineage>
        <taxon>Bacteria</taxon>
        <taxon>Pseudomonadati</taxon>
        <taxon>Pseudomonadota</taxon>
        <taxon>Betaproteobacteria</taxon>
        <taxon>Burkholderiales</taxon>
        <taxon>Alcaligenaceae</taxon>
        <taxon>Oligella</taxon>
    </lineage>
</organism>
<keyword evidence="3 8" id="KW-0813">Transport</keyword>
<dbReference type="PANTHER" id="PTHR30450">
    <property type="entry name" value="ABC TRANSPORTER PERMEASE"/>
    <property type="match status" value="1"/>
</dbReference>
<comment type="similarity">
    <text evidence="2">Belongs to the binding-protein-dependent transport system permease family. CysTW subfamily.</text>
</comment>
<dbReference type="GO" id="GO:0048473">
    <property type="term" value="P:D-methionine transmembrane transport"/>
    <property type="evidence" value="ECO:0007669"/>
    <property type="project" value="TreeGrafter"/>
</dbReference>
<dbReference type="GO" id="GO:0005886">
    <property type="term" value="C:plasma membrane"/>
    <property type="evidence" value="ECO:0007669"/>
    <property type="project" value="UniProtKB-SubCell"/>
</dbReference>
<evidence type="ECO:0000313" key="10">
    <source>
        <dbReference type="EMBL" id="KGF30092.1"/>
    </source>
</evidence>
<evidence type="ECO:0000256" key="2">
    <source>
        <dbReference type="ARBA" id="ARBA00007069"/>
    </source>
</evidence>
<reference evidence="10 11" key="1">
    <citation type="submission" date="2014-07" db="EMBL/GenBank/DDBJ databases">
        <authorList>
            <person name="McCorrison J."/>
            <person name="Sanka R."/>
            <person name="Torralba M."/>
            <person name="Gillis M."/>
            <person name="Haft D.H."/>
            <person name="Methe B."/>
            <person name="Sutton G."/>
            <person name="Nelson K.E."/>
        </authorList>
    </citation>
    <scope>NUCLEOTIDE SEQUENCE [LARGE SCALE GENOMIC DNA]</scope>
    <source>
        <strain evidence="10 11">DNF00040</strain>
    </source>
</reference>
<dbReference type="RefSeq" id="WP_036559768.1">
    <property type="nucleotide sequence ID" value="NZ_JRNI01000030.1"/>
</dbReference>
<dbReference type="InterPro" id="IPR035906">
    <property type="entry name" value="MetI-like_sf"/>
</dbReference>
<dbReference type="EMBL" id="JRNI01000030">
    <property type="protein sequence ID" value="KGF30092.1"/>
    <property type="molecule type" value="Genomic_DNA"/>
</dbReference>
<keyword evidence="5 8" id="KW-0812">Transmembrane</keyword>
<dbReference type="InterPro" id="IPR051322">
    <property type="entry name" value="AA_ABC_Transporter_Permease"/>
</dbReference>
<feature type="transmembrane region" description="Helical" evidence="8">
    <location>
        <begin position="136"/>
        <end position="162"/>
    </location>
</feature>
<feature type="transmembrane region" description="Helical" evidence="8">
    <location>
        <begin position="54"/>
        <end position="78"/>
    </location>
</feature>
<evidence type="ECO:0000259" key="9">
    <source>
        <dbReference type="PROSITE" id="PS50928"/>
    </source>
</evidence>
<evidence type="ECO:0000256" key="6">
    <source>
        <dbReference type="ARBA" id="ARBA00022989"/>
    </source>
</evidence>
<evidence type="ECO:0000256" key="3">
    <source>
        <dbReference type="ARBA" id="ARBA00022448"/>
    </source>
</evidence>
<dbReference type="Proteomes" id="UP000029629">
    <property type="component" value="Unassembled WGS sequence"/>
</dbReference>
<dbReference type="CDD" id="cd06261">
    <property type="entry name" value="TM_PBP2"/>
    <property type="match status" value="1"/>
</dbReference>
<dbReference type="Gene3D" id="1.10.3720.10">
    <property type="entry name" value="MetI-like"/>
    <property type="match status" value="1"/>
</dbReference>
<keyword evidence="7 8" id="KW-0472">Membrane</keyword>
<feature type="domain" description="ABC transmembrane type-1" evidence="9">
    <location>
        <begin position="15"/>
        <end position="209"/>
    </location>
</feature>
<keyword evidence="11" id="KW-1185">Reference proteome</keyword>
<dbReference type="FunFam" id="1.10.3720.10:FF:000002">
    <property type="entry name" value="D-methionine ABC transporter permease MetI"/>
    <property type="match status" value="1"/>
</dbReference>
<evidence type="ECO:0000256" key="8">
    <source>
        <dbReference type="RuleBase" id="RU363032"/>
    </source>
</evidence>
<dbReference type="OrthoDB" id="9793490at2"/>
<comment type="caution">
    <text evidence="10">The sequence shown here is derived from an EMBL/GenBank/DDBJ whole genome shotgun (WGS) entry which is preliminary data.</text>
</comment>
<dbReference type="Pfam" id="PF00528">
    <property type="entry name" value="BPD_transp_1"/>
    <property type="match status" value="1"/>
</dbReference>
<dbReference type="PROSITE" id="PS50928">
    <property type="entry name" value="ABC_TM1"/>
    <property type="match status" value="1"/>
</dbReference>
<gene>
    <name evidence="10" type="ORF">HMPREF2130_07830</name>
</gene>
<proteinExistence type="inferred from homology"/>
<keyword evidence="6 8" id="KW-1133">Transmembrane helix</keyword>
<feature type="transmembrane region" description="Helical" evidence="8">
    <location>
        <begin position="190"/>
        <end position="209"/>
    </location>
</feature>
<evidence type="ECO:0000256" key="4">
    <source>
        <dbReference type="ARBA" id="ARBA00022475"/>
    </source>
</evidence>
<accession>A0A096AHA1</accession>
<evidence type="ECO:0000256" key="1">
    <source>
        <dbReference type="ARBA" id="ARBA00004651"/>
    </source>
</evidence>
<keyword evidence="4" id="KW-1003">Cell membrane</keyword>
<dbReference type="PANTHER" id="PTHR30450:SF1">
    <property type="entry name" value="D-METHIONINE TRANSPORT SYSTEM PERMEASE PROTEIN METI-RELATED"/>
    <property type="match status" value="1"/>
</dbReference>
<protein>
    <submittedName>
        <fullName evidence="10">Metal ABC transporter permease</fullName>
    </submittedName>
</protein>
<comment type="subcellular location">
    <subcellularLocation>
        <location evidence="1 8">Cell membrane</location>
        <topology evidence="1 8">Multi-pass membrane protein</topology>
    </subcellularLocation>
</comment>
<evidence type="ECO:0000256" key="7">
    <source>
        <dbReference type="ARBA" id="ARBA00023136"/>
    </source>
</evidence>
<dbReference type="NCBIfam" id="NF008049">
    <property type="entry name" value="PRK10782.1"/>
    <property type="match status" value="1"/>
</dbReference>
<dbReference type="eggNOG" id="COG2011">
    <property type="taxonomic scope" value="Bacteria"/>
</dbReference>
<dbReference type="SUPFAM" id="SSF161098">
    <property type="entry name" value="MetI-like"/>
    <property type="match status" value="1"/>
</dbReference>
<name>A0A096AHA1_9BURK</name>